<evidence type="ECO:0000256" key="1">
    <source>
        <dbReference type="ARBA" id="ARBA00009884"/>
    </source>
</evidence>
<dbReference type="PANTHER" id="PTHR11679">
    <property type="entry name" value="VESICLE PROTEIN SORTING-ASSOCIATED"/>
    <property type="match status" value="1"/>
</dbReference>
<evidence type="ECO:0000313" key="4">
    <source>
        <dbReference type="Proteomes" id="UP000013827"/>
    </source>
</evidence>
<dbReference type="PaxDb" id="2903-EOD10012"/>
<evidence type="ECO:0000313" key="3">
    <source>
        <dbReference type="EnsemblProtists" id="EOD10012"/>
    </source>
</evidence>
<dbReference type="GeneID" id="17256132"/>
<dbReference type="AlphaFoldDB" id="A0A0D3IFH7"/>
<reference evidence="3" key="2">
    <citation type="submission" date="2024-10" db="UniProtKB">
        <authorList>
            <consortium name="EnsemblProtists"/>
        </authorList>
    </citation>
    <scope>IDENTIFICATION</scope>
</reference>
<dbReference type="eggNOG" id="KOG1302">
    <property type="taxonomic scope" value="Eukaryota"/>
</dbReference>
<dbReference type="Proteomes" id="UP000013827">
    <property type="component" value="Unassembled WGS sequence"/>
</dbReference>
<organism evidence="3 4">
    <name type="scientific">Emiliania huxleyi (strain CCMP1516)</name>
    <dbReference type="NCBI Taxonomy" id="280463"/>
    <lineage>
        <taxon>Eukaryota</taxon>
        <taxon>Haptista</taxon>
        <taxon>Haptophyta</taxon>
        <taxon>Prymnesiophyceae</taxon>
        <taxon>Isochrysidales</taxon>
        <taxon>Noelaerhabdaceae</taxon>
        <taxon>Emiliania</taxon>
    </lineage>
</organism>
<dbReference type="InterPro" id="IPR036045">
    <property type="entry name" value="Sec1-like_sf"/>
</dbReference>
<dbReference type="EnsemblProtists" id="EOD10012">
    <property type="protein sequence ID" value="EOD10012"/>
    <property type="gene ID" value="EMIHUDRAFT_465324"/>
</dbReference>
<dbReference type="STRING" id="2903.R1BKM8"/>
<dbReference type="InterPro" id="IPR027482">
    <property type="entry name" value="Sec1-like_dom2"/>
</dbReference>
<evidence type="ECO:0000256" key="2">
    <source>
        <dbReference type="SAM" id="MobiDB-lite"/>
    </source>
</evidence>
<protein>
    <submittedName>
        <fullName evidence="3">Uncharacterized protein</fullName>
    </submittedName>
</protein>
<dbReference type="SUPFAM" id="SSF56815">
    <property type="entry name" value="Sec1/munc18-like (SM) proteins"/>
    <property type="match status" value="1"/>
</dbReference>
<comment type="similarity">
    <text evidence="1">Belongs to the STXBP/unc-18/SEC1 family.</text>
</comment>
<feature type="compositionally biased region" description="Basic and acidic residues" evidence="2">
    <location>
        <begin position="216"/>
        <end position="225"/>
    </location>
</feature>
<dbReference type="GO" id="GO:0016192">
    <property type="term" value="P:vesicle-mediated transport"/>
    <property type="evidence" value="ECO:0007669"/>
    <property type="project" value="InterPro"/>
</dbReference>
<dbReference type="Gene3D" id="3.40.50.1910">
    <property type="match status" value="1"/>
</dbReference>
<dbReference type="InterPro" id="IPR001619">
    <property type="entry name" value="Sec1-like"/>
</dbReference>
<dbReference type="KEGG" id="ehx:EMIHUDRAFT_465324"/>
<dbReference type="Pfam" id="PF00995">
    <property type="entry name" value="Sec1"/>
    <property type="match status" value="1"/>
</dbReference>
<dbReference type="HOGENOM" id="CLU_016678_3_1_1"/>
<dbReference type="InterPro" id="IPR043127">
    <property type="entry name" value="Sec-1-like_dom3a"/>
</dbReference>
<dbReference type="Gene3D" id="3.90.830.10">
    <property type="entry name" value="Syntaxin Binding Protein 1, Chain A, domain 2"/>
    <property type="match status" value="1"/>
</dbReference>
<dbReference type="OMA" id="NWIGITR"/>
<accession>A0A0D3IFH7</accession>
<dbReference type="RefSeq" id="XP_005762441.1">
    <property type="nucleotide sequence ID" value="XM_005762384.1"/>
</dbReference>
<feature type="region of interest" description="Disordered" evidence="2">
    <location>
        <begin position="210"/>
        <end position="233"/>
    </location>
</feature>
<reference evidence="4" key="1">
    <citation type="journal article" date="2013" name="Nature">
        <title>Pan genome of the phytoplankton Emiliania underpins its global distribution.</title>
        <authorList>
            <person name="Read B.A."/>
            <person name="Kegel J."/>
            <person name="Klute M.J."/>
            <person name="Kuo A."/>
            <person name="Lefebvre S.C."/>
            <person name="Maumus F."/>
            <person name="Mayer C."/>
            <person name="Miller J."/>
            <person name="Monier A."/>
            <person name="Salamov A."/>
            <person name="Young J."/>
            <person name="Aguilar M."/>
            <person name="Claverie J.M."/>
            <person name="Frickenhaus S."/>
            <person name="Gonzalez K."/>
            <person name="Herman E.K."/>
            <person name="Lin Y.C."/>
            <person name="Napier J."/>
            <person name="Ogata H."/>
            <person name="Sarno A.F."/>
            <person name="Shmutz J."/>
            <person name="Schroeder D."/>
            <person name="de Vargas C."/>
            <person name="Verret F."/>
            <person name="von Dassow P."/>
            <person name="Valentin K."/>
            <person name="Van de Peer Y."/>
            <person name="Wheeler G."/>
            <person name="Dacks J.B."/>
            <person name="Delwiche C.F."/>
            <person name="Dyhrman S.T."/>
            <person name="Glockner G."/>
            <person name="John U."/>
            <person name="Richards T."/>
            <person name="Worden A.Z."/>
            <person name="Zhang X."/>
            <person name="Grigoriev I.V."/>
            <person name="Allen A.E."/>
            <person name="Bidle K."/>
            <person name="Borodovsky M."/>
            <person name="Bowler C."/>
            <person name="Brownlee C."/>
            <person name="Cock J.M."/>
            <person name="Elias M."/>
            <person name="Gladyshev V.N."/>
            <person name="Groth M."/>
            <person name="Guda C."/>
            <person name="Hadaegh A."/>
            <person name="Iglesias-Rodriguez M.D."/>
            <person name="Jenkins J."/>
            <person name="Jones B.M."/>
            <person name="Lawson T."/>
            <person name="Leese F."/>
            <person name="Lindquist E."/>
            <person name="Lobanov A."/>
            <person name="Lomsadze A."/>
            <person name="Malik S.B."/>
            <person name="Marsh M.E."/>
            <person name="Mackinder L."/>
            <person name="Mock T."/>
            <person name="Mueller-Roeber B."/>
            <person name="Pagarete A."/>
            <person name="Parker M."/>
            <person name="Probert I."/>
            <person name="Quesneville H."/>
            <person name="Raines C."/>
            <person name="Rensing S.A."/>
            <person name="Riano-Pachon D.M."/>
            <person name="Richier S."/>
            <person name="Rokitta S."/>
            <person name="Shiraiwa Y."/>
            <person name="Soanes D.M."/>
            <person name="van der Giezen M."/>
            <person name="Wahlund T.M."/>
            <person name="Williams B."/>
            <person name="Wilson W."/>
            <person name="Wolfe G."/>
            <person name="Wurch L.L."/>
        </authorList>
    </citation>
    <scope>NUCLEOTIDE SEQUENCE</scope>
</reference>
<dbReference type="InterPro" id="IPR043154">
    <property type="entry name" value="Sec-1-like_dom1"/>
</dbReference>
<name>A0A0D3IFH7_EMIH1</name>
<dbReference type="Gene3D" id="3.40.50.2060">
    <property type="match status" value="1"/>
</dbReference>
<proteinExistence type="inferred from homology"/>
<keyword evidence="4" id="KW-1185">Reference proteome</keyword>
<sequence>MSASGQPALENAALDLDALRERSRRLLLSALDAVAAAGGGGGIRLVLDQRLSGPLGLVARPLDFRAHGVDKIYHLESGPPPQGAGPLVYFVRAEFESAQVIAAQLSCAEGSSARATLHFVPRRSLPCEKLLEEAGVYSRLAVRECHLHLLPLDKDLLSLERPCFRALYHDGDMSVLHSVASSILELEDLYGPVASLRGKGSCAQQVSRMLKQMRQPRQEAGRPAERASGPRAGGRQIGSLLLLDRVCDMVTPLLTELTYEGLLHSVFNIRPGVIDVEPELLGLPPGMPVKRELNSSDALYAQLRNRNFGDMGPLLQKLSRDVQEGQEERHAAHTVSQLRDFMRKLQQLETMRKSLSLHVSLAERLQTHTAAPAFHARIAAEQEALANAGATADAEAALDGAIGRAEPLPSVLRLACLHSILASGLKEKKLAALHAEVLSEYGYSAASLSLNALHKVGLLRRHDARSGWPSLRKALDLVADDVPEVEGLSDLPSALSYYYSGYCPLSTRLVGWMLARAPHWSSRAEALGWLPGPLFWEEPPPREGDEEEPPATLPEGSVARREVAVVYFLGGCTYSEVSALRWLGQQLRPPVDFVVASTHMTSGDQIIESLMQTFENSLSSLE</sequence>